<reference evidence="1 2" key="1">
    <citation type="journal article" date="2007" name="PLoS Genet.">
        <title>Patterns and implications of gene gain and loss in the evolution of Prochlorococcus.</title>
        <authorList>
            <person name="Kettler G.C."/>
            <person name="Martiny A.C."/>
            <person name="Huang K."/>
            <person name="Zucker J."/>
            <person name="Coleman M.L."/>
            <person name="Rodrigue S."/>
            <person name="Chen F."/>
            <person name="Lapidus A."/>
            <person name="Ferriera S."/>
            <person name="Johnson J."/>
            <person name="Steglich C."/>
            <person name="Church G.M."/>
            <person name="Richardson P."/>
            <person name="Chisholm S.W."/>
        </authorList>
    </citation>
    <scope>NUCLEOTIDE SEQUENCE [LARGE SCALE GENOMIC DNA]</scope>
    <source>
        <strain evidence="1 2">MIT 9303</strain>
    </source>
</reference>
<dbReference type="EMBL" id="CP000554">
    <property type="protein sequence ID" value="ABM77792.1"/>
    <property type="molecule type" value="Genomic_DNA"/>
</dbReference>
<proteinExistence type="predicted"/>
<accession>A2C8I2</accession>
<dbReference type="HOGENOM" id="CLU_2344370_0_0_3"/>
<dbReference type="STRING" id="59922.P9303_10431"/>
<dbReference type="KEGG" id="pmf:P9303_10431"/>
<dbReference type="RefSeq" id="WP_011825696.1">
    <property type="nucleotide sequence ID" value="NC_008820.1"/>
</dbReference>
<dbReference type="Proteomes" id="UP000002274">
    <property type="component" value="Chromosome"/>
</dbReference>
<evidence type="ECO:0000313" key="2">
    <source>
        <dbReference type="Proteomes" id="UP000002274"/>
    </source>
</evidence>
<name>A2C8I2_PROM3</name>
<sequence length="97" mass="11170">MHSHSVIDILTNRRRLYHFIGTQRVMTKIVNIAKNHLMQRQSAPTIIPIELGARILITIYLPINYGKKPQEASWLAISGSNQRLTERTGLINRQESH</sequence>
<gene>
    <name evidence="1" type="ordered locus">P9303_10431</name>
</gene>
<protein>
    <submittedName>
        <fullName evidence="1">Uncharacterized protein</fullName>
    </submittedName>
</protein>
<organism evidence="1 2">
    <name type="scientific">Prochlorococcus marinus (strain MIT 9303)</name>
    <dbReference type="NCBI Taxonomy" id="59922"/>
    <lineage>
        <taxon>Bacteria</taxon>
        <taxon>Bacillati</taxon>
        <taxon>Cyanobacteriota</taxon>
        <taxon>Cyanophyceae</taxon>
        <taxon>Synechococcales</taxon>
        <taxon>Prochlorococcaceae</taxon>
        <taxon>Prochlorococcus</taxon>
    </lineage>
</organism>
<evidence type="ECO:0000313" key="1">
    <source>
        <dbReference type="EMBL" id="ABM77792.1"/>
    </source>
</evidence>
<dbReference type="AlphaFoldDB" id="A2C8I2"/>